<dbReference type="AlphaFoldDB" id="A0A8H6LYN5"/>
<protein>
    <submittedName>
        <fullName evidence="1">Uncharacterized protein</fullName>
    </submittedName>
</protein>
<dbReference type="OrthoDB" id="2796951at2759"/>
<name>A0A8H6LYN5_9AGAR</name>
<keyword evidence="2" id="KW-1185">Reference proteome</keyword>
<comment type="caution">
    <text evidence="1">The sequence shown here is derived from an EMBL/GenBank/DDBJ whole genome shotgun (WGS) entry which is preliminary data.</text>
</comment>
<reference evidence="1 2" key="1">
    <citation type="submission" date="2020-07" db="EMBL/GenBank/DDBJ databases">
        <title>Comparative genomics of pyrophilous fungi reveals a link between fire events and developmental genes.</title>
        <authorList>
            <consortium name="DOE Joint Genome Institute"/>
            <person name="Steindorff A.S."/>
            <person name="Carver A."/>
            <person name="Calhoun S."/>
            <person name="Stillman K."/>
            <person name="Liu H."/>
            <person name="Lipzen A."/>
            <person name="Pangilinan J."/>
            <person name="Labutti K."/>
            <person name="Bruns T.D."/>
            <person name="Grigoriev I.V."/>
        </authorList>
    </citation>
    <scope>NUCLEOTIDE SEQUENCE [LARGE SCALE GENOMIC DNA]</scope>
    <source>
        <strain evidence="1 2">CBS 144469</strain>
    </source>
</reference>
<sequence length="179" mass="20014">MVGGPTTCCSWNLIDVLNAGMDKISHNYYTGTPAHLHSQVYDVSLGGGRRLEGGHPRLHVYLPPHTGIRHPVQPLRSTDCQNLIQVWMVHRIALLRGVIPIRGHLPRGDLVFDLNLDNSDTDQAATVAGYALYSATDRTREKLVFINFDEDSAQSFLIPAHVTDRIEFRYTFAEGDEGY</sequence>
<gene>
    <name evidence="1" type="ORF">DFP72DRAFT_616552</name>
</gene>
<organism evidence="1 2">
    <name type="scientific">Ephemerocybe angulata</name>
    <dbReference type="NCBI Taxonomy" id="980116"/>
    <lineage>
        <taxon>Eukaryota</taxon>
        <taxon>Fungi</taxon>
        <taxon>Dikarya</taxon>
        <taxon>Basidiomycota</taxon>
        <taxon>Agaricomycotina</taxon>
        <taxon>Agaricomycetes</taxon>
        <taxon>Agaricomycetidae</taxon>
        <taxon>Agaricales</taxon>
        <taxon>Agaricineae</taxon>
        <taxon>Psathyrellaceae</taxon>
        <taxon>Ephemerocybe</taxon>
    </lineage>
</organism>
<accession>A0A8H6LYN5</accession>
<proteinExistence type="predicted"/>
<dbReference type="EMBL" id="JACGCI010000087">
    <property type="protein sequence ID" value="KAF6746899.1"/>
    <property type="molecule type" value="Genomic_DNA"/>
</dbReference>
<evidence type="ECO:0000313" key="1">
    <source>
        <dbReference type="EMBL" id="KAF6746899.1"/>
    </source>
</evidence>
<dbReference type="Proteomes" id="UP000521943">
    <property type="component" value="Unassembled WGS sequence"/>
</dbReference>
<evidence type="ECO:0000313" key="2">
    <source>
        <dbReference type="Proteomes" id="UP000521943"/>
    </source>
</evidence>